<dbReference type="GeneID" id="62196980"/>
<dbReference type="InterPro" id="IPR002048">
    <property type="entry name" value="EF_hand_dom"/>
</dbReference>
<protein>
    <recommendedName>
        <fullName evidence="1">EF-hand domain-containing protein</fullName>
    </recommendedName>
</protein>
<dbReference type="RefSeq" id="XP_038779759.1">
    <property type="nucleotide sequence ID" value="XM_038923831.1"/>
</dbReference>
<evidence type="ECO:0000313" key="3">
    <source>
        <dbReference type="Proteomes" id="UP000662931"/>
    </source>
</evidence>
<organism evidence="2 3">
    <name type="scientific">Eeniella nana</name>
    <name type="common">Yeast</name>
    <name type="synonym">Brettanomyces nanus</name>
    <dbReference type="NCBI Taxonomy" id="13502"/>
    <lineage>
        <taxon>Eukaryota</taxon>
        <taxon>Fungi</taxon>
        <taxon>Dikarya</taxon>
        <taxon>Ascomycota</taxon>
        <taxon>Saccharomycotina</taxon>
        <taxon>Pichiomycetes</taxon>
        <taxon>Pichiales</taxon>
        <taxon>Pichiaceae</taxon>
        <taxon>Brettanomyces</taxon>
    </lineage>
</organism>
<evidence type="ECO:0000313" key="2">
    <source>
        <dbReference type="EMBL" id="QPG76194.1"/>
    </source>
</evidence>
<dbReference type="AlphaFoldDB" id="A0A875SBA7"/>
<keyword evidence="3" id="KW-1185">Reference proteome</keyword>
<dbReference type="EMBL" id="CP064815">
    <property type="protein sequence ID" value="QPG76194.1"/>
    <property type="molecule type" value="Genomic_DNA"/>
</dbReference>
<dbReference type="OrthoDB" id="202825at2759"/>
<dbReference type="SUPFAM" id="SSF56059">
    <property type="entry name" value="Glutathione synthetase ATP-binding domain-like"/>
    <property type="match status" value="1"/>
</dbReference>
<dbReference type="GO" id="GO:0005509">
    <property type="term" value="F:calcium ion binding"/>
    <property type="evidence" value="ECO:0007669"/>
    <property type="project" value="InterPro"/>
</dbReference>
<name>A0A875SBA7_EENNA</name>
<dbReference type="InterPro" id="IPR027746">
    <property type="entry name" value="TTL"/>
</dbReference>
<dbReference type="KEGG" id="bnn:FOA43_003580"/>
<dbReference type="Gene3D" id="3.30.470.20">
    <property type="entry name" value="ATP-grasp fold, B domain"/>
    <property type="match status" value="1"/>
</dbReference>
<dbReference type="Proteomes" id="UP000662931">
    <property type="component" value="Chromosome 4"/>
</dbReference>
<dbReference type="GO" id="GO:0000932">
    <property type="term" value="C:P-body"/>
    <property type="evidence" value="ECO:0007669"/>
    <property type="project" value="TreeGrafter"/>
</dbReference>
<dbReference type="PANTHER" id="PTHR47551">
    <property type="entry name" value="TUBULIN--TYROSINE LIGASE PBY1-RELATED"/>
    <property type="match status" value="1"/>
</dbReference>
<dbReference type="PROSITE" id="PS50222">
    <property type="entry name" value="EF_HAND_2"/>
    <property type="match status" value="1"/>
</dbReference>
<sequence length="402" mass="46000">MNLKEDPRIVITYPQSDYIVSPLKAAISKYLPSSSISDDLKTVPKGVKLLHYGEYEDLDHERLFQDKFYLANSYTYRKGLIRKQYLANTVAYYVAKHPDSSLKNAYPETFQLECAYAEFLDDALDEAYELRCDLIENEKDLEKTYILKPSMSDKGQGIRLFKTIDQLQTIFNSFDEADDEADNKEGDDESSENGIILSQMRNFVVQEYIANPLLLKEYDNRKFHIRTYVLCVGCLEVYVYQRMLMLFSESCYVIPGKAGGIINMTGHLTNTCLQEDTNKTVVVELDKSVLSPELKNGILSQINVTVAELFKASMSFDRINFQPLPNAFEIYGLDFLVDVEERVELLEVNAYPDFKQTGQDLKEVIYELFDGIVAKGVVPFFEGTEKDAENMLKVLDTNNSGY</sequence>
<dbReference type="Pfam" id="PF03133">
    <property type="entry name" value="TTL"/>
    <property type="match status" value="1"/>
</dbReference>
<dbReference type="InterPro" id="IPR004344">
    <property type="entry name" value="TTL/TTLL_fam"/>
</dbReference>
<reference evidence="2" key="1">
    <citation type="submission" date="2020-10" db="EMBL/GenBank/DDBJ databases">
        <authorList>
            <person name="Roach M.J.R."/>
        </authorList>
    </citation>
    <scope>NUCLEOTIDE SEQUENCE</scope>
    <source>
        <strain evidence="2">CBS 1945</strain>
    </source>
</reference>
<accession>A0A875SBA7</accession>
<feature type="domain" description="EF-hand" evidence="1">
    <location>
        <begin position="383"/>
        <end position="402"/>
    </location>
</feature>
<dbReference type="PROSITE" id="PS51221">
    <property type="entry name" value="TTL"/>
    <property type="match status" value="1"/>
</dbReference>
<evidence type="ECO:0000259" key="1">
    <source>
        <dbReference type="PROSITE" id="PS50222"/>
    </source>
</evidence>
<gene>
    <name evidence="2" type="ORF">FOA43_003580</name>
</gene>
<dbReference type="PANTHER" id="PTHR47551:SF1">
    <property type="entry name" value="TUBULIN--TYROSINE LIGASE PBY1-RELATED"/>
    <property type="match status" value="1"/>
</dbReference>
<proteinExistence type="predicted"/>